<sequence>MSAVHERLERTRTQDTEKRQRRNRLRNCLYIPSKSNNHKGLLLSLMLVIERSFYGAFISVRSETSFGLGTQSNVLKVGNVLRAMLILSSRLYGIRAGHCAYYSLTDYKGSCKADSVFAFVGVLGTCPVDTFTKHSRLYGILEPFLEPKQKDQFYNFDDKKVQILADYSKTSTVSPESQPNDRPEPGTQTQGASYSSWPKSK</sequence>
<feature type="compositionally biased region" description="Polar residues" evidence="1">
    <location>
        <begin position="185"/>
        <end position="201"/>
    </location>
</feature>
<feature type="region of interest" description="Disordered" evidence="1">
    <location>
        <begin position="1"/>
        <end position="20"/>
    </location>
</feature>
<dbReference type="WBParaSite" id="L893_g17985.t1">
    <property type="protein sequence ID" value="L893_g17985.t1"/>
    <property type="gene ID" value="L893_g17985"/>
</dbReference>
<organism evidence="2 3">
    <name type="scientific">Steinernema glaseri</name>
    <dbReference type="NCBI Taxonomy" id="37863"/>
    <lineage>
        <taxon>Eukaryota</taxon>
        <taxon>Metazoa</taxon>
        <taxon>Ecdysozoa</taxon>
        <taxon>Nematoda</taxon>
        <taxon>Chromadorea</taxon>
        <taxon>Rhabditida</taxon>
        <taxon>Tylenchina</taxon>
        <taxon>Panagrolaimomorpha</taxon>
        <taxon>Strongyloidoidea</taxon>
        <taxon>Steinernematidae</taxon>
        <taxon>Steinernema</taxon>
    </lineage>
</organism>
<evidence type="ECO:0000256" key="1">
    <source>
        <dbReference type="SAM" id="MobiDB-lite"/>
    </source>
</evidence>
<feature type="compositionally biased region" description="Polar residues" evidence="1">
    <location>
        <begin position="169"/>
        <end position="178"/>
    </location>
</feature>
<feature type="region of interest" description="Disordered" evidence="1">
    <location>
        <begin position="169"/>
        <end position="201"/>
    </location>
</feature>
<evidence type="ECO:0000313" key="3">
    <source>
        <dbReference type="WBParaSite" id="L893_g17985.t1"/>
    </source>
</evidence>
<proteinExistence type="predicted"/>
<evidence type="ECO:0000313" key="2">
    <source>
        <dbReference type="Proteomes" id="UP000095287"/>
    </source>
</evidence>
<dbReference type="AlphaFoldDB" id="A0A1I7YMR0"/>
<protein>
    <submittedName>
        <fullName evidence="3">Retrovirus-related Pol polyprotein from transposon TNT 1-94</fullName>
    </submittedName>
</protein>
<keyword evidence="2" id="KW-1185">Reference proteome</keyword>
<accession>A0A1I7YMR0</accession>
<reference evidence="3" key="1">
    <citation type="submission" date="2016-11" db="UniProtKB">
        <authorList>
            <consortium name="WormBaseParasite"/>
        </authorList>
    </citation>
    <scope>IDENTIFICATION</scope>
</reference>
<dbReference type="Proteomes" id="UP000095287">
    <property type="component" value="Unplaced"/>
</dbReference>
<name>A0A1I7YMR0_9BILA</name>
<feature type="compositionally biased region" description="Basic and acidic residues" evidence="1">
    <location>
        <begin position="1"/>
        <end position="18"/>
    </location>
</feature>